<dbReference type="InterPro" id="IPR021799">
    <property type="entry name" value="PIN-like_prokaryotic"/>
</dbReference>
<dbReference type="EMBL" id="RXIL01000152">
    <property type="protein sequence ID" value="RZN66771.1"/>
    <property type="molecule type" value="Genomic_DNA"/>
</dbReference>
<gene>
    <name evidence="1" type="ORF">EF807_08190</name>
</gene>
<dbReference type="PANTHER" id="PTHR39550">
    <property type="entry name" value="SLL0658 PROTEIN"/>
    <property type="match status" value="1"/>
</dbReference>
<accession>A0A520KUP3</accession>
<evidence type="ECO:0000313" key="1">
    <source>
        <dbReference type="EMBL" id="RZN66771.1"/>
    </source>
</evidence>
<name>A0A520KUP3_9EURY</name>
<comment type="caution">
    <text evidence="1">The sequence shown here is derived from an EMBL/GenBank/DDBJ whole genome shotgun (WGS) entry which is preliminary data.</text>
</comment>
<evidence type="ECO:0008006" key="3">
    <source>
        <dbReference type="Google" id="ProtNLM"/>
    </source>
</evidence>
<sequence length="179" mass="19427">MIVVSNTTPLIYLSKADKLTILKDLFGNIYIPTEVYSEAVESGLSKGYSDAQRIDTACKDWIIVKSASVDPELALIQNLSRHSSIGETLVGIHAGEIGAISLAMELGAEFLIADDRAVIRFILNMPSLFNFSVIGTGDILCIALDRGIISQSDYDDFFQIFGTAVAFVSQKHGSDTNVF</sequence>
<dbReference type="AlphaFoldDB" id="A0A520KUP3"/>
<reference evidence="1 2" key="1">
    <citation type="journal article" date="2019" name="Nat. Microbiol.">
        <title>Wide diversity of methane and short-chain alkane metabolisms in uncultured archaea.</title>
        <authorList>
            <person name="Borrel G."/>
            <person name="Adam P.S."/>
            <person name="McKay L.J."/>
            <person name="Chen L.X."/>
            <person name="Sierra-Garcia I.N."/>
            <person name="Sieber C.M."/>
            <person name="Letourneur Q."/>
            <person name="Ghozlane A."/>
            <person name="Andersen G.L."/>
            <person name="Li W.J."/>
            <person name="Hallam S.J."/>
            <person name="Muyzer G."/>
            <person name="de Oliveira V.M."/>
            <person name="Inskeep W.P."/>
            <person name="Banfield J.F."/>
            <person name="Gribaldo S."/>
        </authorList>
    </citation>
    <scope>NUCLEOTIDE SEQUENCE [LARGE SCALE GENOMIC DNA]</scope>
    <source>
        <strain evidence="1">NM1b</strain>
    </source>
</reference>
<dbReference type="Pfam" id="PF11848">
    <property type="entry name" value="DUF3368"/>
    <property type="match status" value="1"/>
</dbReference>
<dbReference type="PANTHER" id="PTHR39550:SF1">
    <property type="entry name" value="SLL0658 PROTEIN"/>
    <property type="match status" value="1"/>
</dbReference>
<dbReference type="Proteomes" id="UP000320766">
    <property type="component" value="Unassembled WGS sequence"/>
</dbReference>
<evidence type="ECO:0000313" key="2">
    <source>
        <dbReference type="Proteomes" id="UP000320766"/>
    </source>
</evidence>
<proteinExistence type="predicted"/>
<organism evidence="1 2">
    <name type="scientific">Candidatus Methanolliviera hydrocarbonicum</name>
    <dbReference type="NCBI Taxonomy" id="2491085"/>
    <lineage>
        <taxon>Archaea</taxon>
        <taxon>Methanobacteriati</taxon>
        <taxon>Methanobacteriota</taxon>
        <taxon>Candidatus Methanoliparia</taxon>
        <taxon>Candidatus Methanoliparales</taxon>
        <taxon>Candidatus Methanollivieraceae</taxon>
        <taxon>Candidatus Methanolliviera</taxon>
    </lineage>
</organism>
<protein>
    <recommendedName>
        <fullName evidence="3">DUF3368 domain-containing protein</fullName>
    </recommendedName>
</protein>